<reference evidence="2" key="1">
    <citation type="journal article" date="2019" name="Int. J. Syst. Evol. Microbiol.">
        <title>The Global Catalogue of Microorganisms (GCM) 10K type strain sequencing project: providing services to taxonomists for standard genome sequencing and annotation.</title>
        <authorList>
            <consortium name="The Broad Institute Genomics Platform"/>
            <consortium name="The Broad Institute Genome Sequencing Center for Infectious Disease"/>
            <person name="Wu L."/>
            <person name="Ma J."/>
        </authorList>
    </citation>
    <scope>NUCLEOTIDE SEQUENCE [LARGE SCALE GENOMIC DNA]</scope>
    <source>
        <strain evidence="2">KCTC 42501</strain>
    </source>
</reference>
<name>A0ABV7W843_9BURK</name>
<dbReference type="Proteomes" id="UP001595729">
    <property type="component" value="Unassembled WGS sequence"/>
</dbReference>
<sequence length="345" mass="38247">MSDHSSSNPMNGAPMALTRLEKSPKRYWTALWARVLHLDLRETQVSTREFTVDDPQVTARIEQIGACFAHGFNSAMSSVELAETLHALQTVSNEDCGFAFEGAAMGLAVADSFQPRRRLFEAFIDGPGHHHEYMAWVGLGWALARLPVSALWSLRRHRSLNKWLALDGFGFHEGYFGWRKSILNQRRPRSMQGLAGHVFDQGLGRSLWFVLGASPARIATTIASFQSNRQADLWSGVGLAATYAGGVAENHLKRLLNSSGSYANALAQGVVFAAEARRRAGNPVHHSELACKVVLALPLRLTADLATRCKPEGDDLSSYQEWRRRIQLECATILGNRCHTNREQP</sequence>
<protein>
    <submittedName>
        <fullName evidence="1">DUF1702 family protein</fullName>
    </submittedName>
</protein>
<dbReference type="EMBL" id="JBHRXX010000009">
    <property type="protein sequence ID" value="MFC3685995.1"/>
    <property type="molecule type" value="Genomic_DNA"/>
</dbReference>
<keyword evidence="2" id="KW-1185">Reference proteome</keyword>
<gene>
    <name evidence="1" type="ORF">ACFOPI_20540</name>
</gene>
<dbReference type="InterPro" id="IPR012964">
    <property type="entry name" value="DUF1702"/>
</dbReference>
<dbReference type="Pfam" id="PF08012">
    <property type="entry name" value="DUF1702"/>
    <property type="match status" value="1"/>
</dbReference>
<evidence type="ECO:0000313" key="2">
    <source>
        <dbReference type="Proteomes" id="UP001595729"/>
    </source>
</evidence>
<dbReference type="RefSeq" id="WP_382178119.1">
    <property type="nucleotide sequence ID" value="NZ_JBHRXX010000009.1"/>
</dbReference>
<comment type="caution">
    <text evidence="1">The sequence shown here is derived from an EMBL/GenBank/DDBJ whole genome shotgun (WGS) entry which is preliminary data.</text>
</comment>
<accession>A0ABV7W843</accession>
<proteinExistence type="predicted"/>
<evidence type="ECO:0000313" key="1">
    <source>
        <dbReference type="EMBL" id="MFC3685995.1"/>
    </source>
</evidence>
<organism evidence="1 2">
    <name type="scientific">Hydrogenophaga luteola</name>
    <dbReference type="NCBI Taxonomy" id="1591122"/>
    <lineage>
        <taxon>Bacteria</taxon>
        <taxon>Pseudomonadati</taxon>
        <taxon>Pseudomonadota</taxon>
        <taxon>Betaproteobacteria</taxon>
        <taxon>Burkholderiales</taxon>
        <taxon>Comamonadaceae</taxon>
        <taxon>Hydrogenophaga</taxon>
    </lineage>
</organism>